<dbReference type="Proteomes" id="UP000242638">
    <property type="component" value="Unassembled WGS sequence"/>
</dbReference>
<dbReference type="InterPro" id="IPR003112">
    <property type="entry name" value="Olfac-like_dom"/>
</dbReference>
<evidence type="ECO:0000256" key="2">
    <source>
        <dbReference type="ARBA" id="ARBA00022525"/>
    </source>
</evidence>
<dbReference type="GeneTree" id="ENSGT00940000165415"/>
<reference evidence="7" key="2">
    <citation type="submission" date="2025-08" db="UniProtKB">
        <authorList>
            <consortium name="Ensembl"/>
        </authorList>
    </citation>
    <scope>IDENTIFICATION</scope>
    <source>
        <strain evidence="7">Guanapo</strain>
    </source>
</reference>
<dbReference type="PROSITE" id="PS51132">
    <property type="entry name" value="OLF"/>
    <property type="match status" value="1"/>
</dbReference>
<evidence type="ECO:0000256" key="4">
    <source>
        <dbReference type="SAM" id="Coils"/>
    </source>
</evidence>
<dbReference type="AlphaFoldDB" id="A0A3P9N302"/>
<accession>A0A3P9N302</accession>
<reference evidence="7" key="3">
    <citation type="submission" date="2025-09" db="UniProtKB">
        <authorList>
            <consortium name="Ensembl"/>
        </authorList>
    </citation>
    <scope>IDENTIFICATION</scope>
    <source>
        <strain evidence="7">Guanapo</strain>
    </source>
</reference>
<dbReference type="OMA" id="LEECYLY"/>
<evidence type="ECO:0000256" key="1">
    <source>
        <dbReference type="ARBA" id="ARBA00004613"/>
    </source>
</evidence>
<feature type="coiled-coil region" evidence="4">
    <location>
        <begin position="96"/>
        <end position="200"/>
    </location>
</feature>
<dbReference type="PANTHER" id="PTHR23192:SF68">
    <property type="entry name" value="OLFACTOMEDIN-4-LIKE"/>
    <property type="match status" value="1"/>
</dbReference>
<dbReference type="Bgee" id="ENSPREG00000002784">
    <property type="expression patterns" value="Expressed in head and 1 other cell type or tissue"/>
</dbReference>
<dbReference type="SMART" id="SM00284">
    <property type="entry name" value="OLF"/>
    <property type="match status" value="1"/>
</dbReference>
<evidence type="ECO:0000256" key="5">
    <source>
        <dbReference type="SAM" id="SignalP"/>
    </source>
</evidence>
<keyword evidence="2" id="KW-0964">Secreted</keyword>
<feature type="signal peptide" evidence="5">
    <location>
        <begin position="1"/>
        <end position="18"/>
    </location>
</feature>
<comment type="subcellular location">
    <subcellularLocation>
        <location evidence="1">Secreted</location>
    </subcellularLocation>
</comment>
<name>A0A3P9N302_POERE</name>
<organism evidence="7 8">
    <name type="scientific">Poecilia reticulata</name>
    <name type="common">Guppy</name>
    <name type="synonym">Acanthophacelus reticulatus</name>
    <dbReference type="NCBI Taxonomy" id="8081"/>
    <lineage>
        <taxon>Eukaryota</taxon>
        <taxon>Metazoa</taxon>
        <taxon>Chordata</taxon>
        <taxon>Craniata</taxon>
        <taxon>Vertebrata</taxon>
        <taxon>Euteleostomi</taxon>
        <taxon>Actinopterygii</taxon>
        <taxon>Neopterygii</taxon>
        <taxon>Teleostei</taxon>
        <taxon>Neoteleostei</taxon>
        <taxon>Acanthomorphata</taxon>
        <taxon>Ovalentaria</taxon>
        <taxon>Atherinomorphae</taxon>
        <taxon>Cyprinodontiformes</taxon>
        <taxon>Poeciliidae</taxon>
        <taxon>Poeciliinae</taxon>
        <taxon>Poecilia</taxon>
    </lineage>
</organism>
<keyword evidence="4" id="KW-0175">Coiled coil</keyword>
<evidence type="ECO:0000259" key="6">
    <source>
        <dbReference type="PROSITE" id="PS51132"/>
    </source>
</evidence>
<dbReference type="Pfam" id="PF02191">
    <property type="entry name" value="OLF"/>
    <property type="match status" value="1"/>
</dbReference>
<evidence type="ECO:0000313" key="8">
    <source>
        <dbReference type="Proteomes" id="UP000242638"/>
    </source>
</evidence>
<sequence length="492" mass="55559">MKLLVVLPLWALFAVTQQKAPSDDCLCELISSEKQFPYDKLKAAQDAALGCTNIVTPQKVGQAPRFQMDLNLLRVYIHALLDYLLLRQSAALDSLLLGLSRRLPQLEQDVAMLEKEDDGELFGVLSLHIIENELVEIQQMIDKLNRTTAESDRLSENVAQQLENVQEEMEELEKFDTMQVVKRQQANQRLKRDLDQCRNNGVFPTIQPTQPIGGACPHGRLVNITGPRVHTAGEYPGSYKYGAWGRDPKPEPGKESWHWRVMLTSSNIYAHYVRLYSSLSSLIVGISVPGNVHIHPSNPTTNTIQGPNVVLYAGALYYNCYNKDAVCRFDLTSKGVTTLDLPKGTRYNSKGNFCHLEECYPFTDLDLATDESGVWVVYTTTQDHGNLVLSKVEEGEPPKLSRTWRTSVYKRSVTNTFMACGVLYATRFVSKNTEEIFYSLDTTTGKESFKVGIFINKVSSDILSLNYSPVDQMLHVYSDAQMLSYKVLFQMW</sequence>
<dbReference type="Ensembl" id="ENSPRET00000003949.1">
    <property type="protein sequence ID" value="ENSPREP00000003893.1"/>
    <property type="gene ID" value="ENSPREG00000002784.1"/>
</dbReference>
<feature type="chain" id="PRO_5017970043" evidence="5">
    <location>
        <begin position="19"/>
        <end position="492"/>
    </location>
</feature>
<dbReference type="PANTHER" id="PTHR23192">
    <property type="entry name" value="OLFACTOMEDIN-RELATED"/>
    <property type="match status" value="1"/>
</dbReference>
<proteinExistence type="predicted"/>
<reference evidence="8" key="1">
    <citation type="submission" date="2013-11" db="EMBL/GenBank/DDBJ databases">
        <title>The genomic landscape of the Guanapo guppy.</title>
        <authorList>
            <person name="Kuenstner A."/>
            <person name="Dreyer C."/>
        </authorList>
    </citation>
    <scope>NUCLEOTIDE SEQUENCE</scope>
    <source>
        <strain evidence="8">Guanapo</strain>
    </source>
</reference>
<keyword evidence="8" id="KW-1185">Reference proteome</keyword>
<comment type="caution">
    <text evidence="3">Lacks conserved residue(s) required for the propagation of feature annotation.</text>
</comment>
<feature type="domain" description="Olfactomedin-like" evidence="6">
    <location>
        <begin position="215"/>
        <end position="491"/>
    </location>
</feature>
<dbReference type="GO" id="GO:0007165">
    <property type="term" value="P:signal transduction"/>
    <property type="evidence" value="ECO:0007669"/>
    <property type="project" value="TreeGrafter"/>
</dbReference>
<dbReference type="InterPro" id="IPR050605">
    <property type="entry name" value="Olfactomedin-like_domain"/>
</dbReference>
<protein>
    <submittedName>
        <fullName evidence="7">Olfactomedin-4-like</fullName>
    </submittedName>
</protein>
<dbReference type="GO" id="GO:0005615">
    <property type="term" value="C:extracellular space"/>
    <property type="evidence" value="ECO:0007669"/>
    <property type="project" value="TreeGrafter"/>
</dbReference>
<keyword evidence="5" id="KW-0732">Signal</keyword>
<evidence type="ECO:0000313" key="7">
    <source>
        <dbReference type="Ensembl" id="ENSPREP00000003893.1"/>
    </source>
</evidence>
<evidence type="ECO:0000256" key="3">
    <source>
        <dbReference type="PROSITE-ProRule" id="PRU00446"/>
    </source>
</evidence>